<dbReference type="Pfam" id="PF13194">
    <property type="entry name" value="DUF4010"/>
    <property type="match status" value="1"/>
</dbReference>
<dbReference type="RefSeq" id="WP_326507506.1">
    <property type="nucleotide sequence ID" value="NZ_JAWIIV010000013.1"/>
</dbReference>
<evidence type="ECO:0000256" key="1">
    <source>
        <dbReference type="SAM" id="Phobius"/>
    </source>
</evidence>
<dbReference type="Pfam" id="PF02308">
    <property type="entry name" value="MgtC"/>
    <property type="match status" value="1"/>
</dbReference>
<name>A0ABU6JAV9_9BURK</name>
<proteinExistence type="predicted"/>
<feature type="transmembrane region" description="Helical" evidence="1">
    <location>
        <begin position="411"/>
        <end position="428"/>
    </location>
</feature>
<keyword evidence="1" id="KW-0812">Transmembrane</keyword>
<sequence length="435" mass="44974">MTLDIAQNFLIALLIGALVGIDREKKKDNEPGHTAGIRTYILLALVGAAAAWISLQLDTAWTFAAALLAVSATVIAGYVLQNRTQEDAIGLTSEIAAIAVFLLGGMVVIGYPSLAVALAVVTSAVLAYKQPLHGLVERIGSEDIFAGIKLLIASFIILPLLPDTAVDPWGAINPYKLWLLVILIAGLSLVGYVATRVLGKAHGTAVTGLTGGLVSSTATTLNFARVSRSETETGDGHAITAGILLAWLVMFARTAALVSFMSPSLLQTMWLPFAAMGGVTAIFAGWHYRASMKAAAHRRSGHAGFSGDRGMELRNPFSLGSAVQFGFVFAVVLLAVKFAQENAPGLGVYVVSGLAGSVDVDAITLSIAENTGDSSDLVQAASAISIAALANTAVKCGMVIVLGAGAARRQVAVATAAVFIAGGAWFWLRATVLSG</sequence>
<organism evidence="4 5">
    <name type="scientific">Noviherbaspirillum album</name>
    <dbReference type="NCBI Taxonomy" id="3080276"/>
    <lineage>
        <taxon>Bacteria</taxon>
        <taxon>Pseudomonadati</taxon>
        <taxon>Pseudomonadota</taxon>
        <taxon>Betaproteobacteria</taxon>
        <taxon>Burkholderiales</taxon>
        <taxon>Oxalobacteraceae</taxon>
        <taxon>Noviherbaspirillum</taxon>
    </lineage>
</organism>
<feature type="transmembrane region" description="Helical" evidence="1">
    <location>
        <begin position="6"/>
        <end position="23"/>
    </location>
</feature>
<comment type="caution">
    <text evidence="4">The sequence shown here is derived from an EMBL/GenBank/DDBJ whole genome shotgun (WGS) entry which is preliminary data.</text>
</comment>
<evidence type="ECO:0000259" key="2">
    <source>
        <dbReference type="Pfam" id="PF02308"/>
    </source>
</evidence>
<feature type="transmembrane region" description="Helical" evidence="1">
    <location>
        <begin position="317"/>
        <end position="336"/>
    </location>
</feature>
<feature type="transmembrane region" description="Helical" evidence="1">
    <location>
        <begin position="206"/>
        <end position="224"/>
    </location>
</feature>
<feature type="transmembrane region" description="Helical" evidence="1">
    <location>
        <begin position="61"/>
        <end position="81"/>
    </location>
</feature>
<feature type="domain" description="DUF4010" evidence="3">
    <location>
        <begin position="182"/>
        <end position="403"/>
    </location>
</feature>
<dbReference type="EMBL" id="JAWIIV010000013">
    <property type="protein sequence ID" value="MEC4720791.1"/>
    <property type="molecule type" value="Genomic_DNA"/>
</dbReference>
<keyword evidence="1" id="KW-0472">Membrane</keyword>
<feature type="transmembrane region" description="Helical" evidence="1">
    <location>
        <begin position="177"/>
        <end position="194"/>
    </location>
</feature>
<feature type="transmembrane region" description="Helical" evidence="1">
    <location>
        <begin position="380"/>
        <end position="404"/>
    </location>
</feature>
<feature type="transmembrane region" description="Helical" evidence="1">
    <location>
        <begin position="35"/>
        <end position="55"/>
    </location>
</feature>
<dbReference type="InterPro" id="IPR025105">
    <property type="entry name" value="DUF4010"/>
</dbReference>
<feature type="transmembrane region" description="Helical" evidence="1">
    <location>
        <begin position="144"/>
        <end position="162"/>
    </location>
</feature>
<gene>
    <name evidence="4" type="ORF">RY831_16625</name>
</gene>
<evidence type="ECO:0000259" key="3">
    <source>
        <dbReference type="Pfam" id="PF13194"/>
    </source>
</evidence>
<feature type="transmembrane region" description="Helical" evidence="1">
    <location>
        <begin position="270"/>
        <end position="288"/>
    </location>
</feature>
<keyword evidence="5" id="KW-1185">Reference proteome</keyword>
<keyword evidence="1" id="KW-1133">Transmembrane helix</keyword>
<dbReference type="PANTHER" id="PTHR39084:SF1">
    <property type="entry name" value="DUF4010 DOMAIN-CONTAINING PROTEIN"/>
    <property type="match status" value="1"/>
</dbReference>
<dbReference type="PANTHER" id="PTHR39084">
    <property type="entry name" value="MEMBRANE PROTEIN-RELATED"/>
    <property type="match status" value="1"/>
</dbReference>
<accession>A0ABU6JAV9</accession>
<reference evidence="4 5" key="1">
    <citation type="submission" date="2023-10" db="EMBL/GenBank/DDBJ databases">
        <title>Noviherbaspirillum sp. CPCC 100848 genome assembly.</title>
        <authorList>
            <person name="Li X.Y."/>
            <person name="Fang X.M."/>
        </authorList>
    </citation>
    <scope>NUCLEOTIDE SEQUENCE [LARGE SCALE GENOMIC DNA]</scope>
    <source>
        <strain evidence="4 5">CPCC 100848</strain>
    </source>
</reference>
<dbReference type="InterPro" id="IPR049177">
    <property type="entry name" value="MgtC_SapB_SrpB_YhiD_N"/>
</dbReference>
<evidence type="ECO:0000313" key="5">
    <source>
        <dbReference type="Proteomes" id="UP001352263"/>
    </source>
</evidence>
<dbReference type="Proteomes" id="UP001352263">
    <property type="component" value="Unassembled WGS sequence"/>
</dbReference>
<feature type="transmembrane region" description="Helical" evidence="1">
    <location>
        <begin position="236"/>
        <end position="258"/>
    </location>
</feature>
<feature type="domain" description="MgtC/SapB/SrpB/YhiD N-terminal" evidence="2">
    <location>
        <begin position="10"/>
        <end position="134"/>
    </location>
</feature>
<protein>
    <submittedName>
        <fullName evidence="4">DUF4010 domain-containing protein</fullName>
    </submittedName>
</protein>
<evidence type="ECO:0000313" key="4">
    <source>
        <dbReference type="EMBL" id="MEC4720791.1"/>
    </source>
</evidence>